<protein>
    <submittedName>
        <fullName evidence="2">Uncharacterized protein</fullName>
    </submittedName>
</protein>
<comment type="caution">
    <text evidence="2">The sequence shown here is derived from an EMBL/GenBank/DDBJ whole genome shotgun (WGS) entry which is preliminary data.</text>
</comment>
<keyword evidence="3" id="KW-1185">Reference proteome</keyword>
<feature type="compositionally biased region" description="Basic and acidic residues" evidence="1">
    <location>
        <begin position="288"/>
        <end position="298"/>
    </location>
</feature>
<feature type="compositionally biased region" description="Basic and acidic residues" evidence="1">
    <location>
        <begin position="317"/>
        <end position="328"/>
    </location>
</feature>
<reference evidence="2 3" key="1">
    <citation type="submission" date="2023-01" db="EMBL/GenBank/DDBJ databases">
        <title>Analysis of 21 Apiospora genomes using comparative genomics revels a genus with tremendous synthesis potential of carbohydrate active enzymes and secondary metabolites.</title>
        <authorList>
            <person name="Sorensen T."/>
        </authorList>
    </citation>
    <scope>NUCLEOTIDE SEQUENCE [LARGE SCALE GENOMIC DNA]</scope>
    <source>
        <strain evidence="2 3">CBS 83171</strain>
    </source>
</reference>
<name>A0ABR1TPQ4_9PEZI</name>
<feature type="compositionally biased region" description="Basic residues" evidence="1">
    <location>
        <begin position="57"/>
        <end position="74"/>
    </location>
</feature>
<feature type="compositionally biased region" description="Basic residues" evidence="1">
    <location>
        <begin position="278"/>
        <end position="287"/>
    </location>
</feature>
<feature type="compositionally biased region" description="Basic and acidic residues" evidence="1">
    <location>
        <begin position="126"/>
        <end position="137"/>
    </location>
</feature>
<sequence length="430" mass="48000">MPSRPGPRSNPSFFAPHPDPLAAANDEGAYEYVGPDSFPDPPRSTFEDGYDSSPRRDSRHHHHHHHRRRRRSSRPRNDRRASSQPPPAYSSRPSSPNMPRRNDSPPPRRSKSHRNSPVYSDYSDDDAVKPGKDDKWANIKIYGRKSLSKLGKVASGYAATQMAGGRGKSTDRERSLSRDAYDDRRSHRRNRRYSPSPSPSPSPPRRRGTARHSRHDRPPMNGRKKSYSVSPVPVNRDPYDKDRSRGRGGGGGRSHRRRARSPSYSDSSRSSSVDSRYPRQRGGHRRGRSEGAYDDDRKKRGGRSSTAGTSRKRGKSSMRDKYREHMRAPKPEIADRWQMAARAALEAGGVTAFRLRKEPGSWGEKLPKIATAAMGAAAIDAFIDKDPRRRKHGGGGGVKGMAESVIGGMLASKLMGFKSATTHKGEPRYI</sequence>
<feature type="compositionally biased region" description="Low complexity" evidence="1">
    <location>
        <begin position="89"/>
        <end position="99"/>
    </location>
</feature>
<feature type="compositionally biased region" description="Basic residues" evidence="1">
    <location>
        <begin position="204"/>
        <end position="215"/>
    </location>
</feature>
<proteinExistence type="predicted"/>
<evidence type="ECO:0000313" key="2">
    <source>
        <dbReference type="EMBL" id="KAK8047870.1"/>
    </source>
</evidence>
<organism evidence="2 3">
    <name type="scientific">Apiospora saccharicola</name>
    <dbReference type="NCBI Taxonomy" id="335842"/>
    <lineage>
        <taxon>Eukaryota</taxon>
        <taxon>Fungi</taxon>
        <taxon>Dikarya</taxon>
        <taxon>Ascomycota</taxon>
        <taxon>Pezizomycotina</taxon>
        <taxon>Sordariomycetes</taxon>
        <taxon>Xylariomycetidae</taxon>
        <taxon>Amphisphaeriales</taxon>
        <taxon>Apiosporaceae</taxon>
        <taxon>Apiospora</taxon>
    </lineage>
</organism>
<evidence type="ECO:0000313" key="3">
    <source>
        <dbReference type="Proteomes" id="UP001446871"/>
    </source>
</evidence>
<dbReference type="Proteomes" id="UP001446871">
    <property type="component" value="Unassembled WGS sequence"/>
</dbReference>
<dbReference type="EMBL" id="JAQQWM010000009">
    <property type="protein sequence ID" value="KAK8047870.1"/>
    <property type="molecule type" value="Genomic_DNA"/>
</dbReference>
<gene>
    <name evidence="2" type="ORF">PG996_015934</name>
</gene>
<feature type="compositionally biased region" description="Low complexity" evidence="1">
    <location>
        <begin position="261"/>
        <end position="275"/>
    </location>
</feature>
<accession>A0ABR1TPQ4</accession>
<feature type="compositionally biased region" description="Basic and acidic residues" evidence="1">
    <location>
        <begin position="168"/>
        <end position="185"/>
    </location>
</feature>
<feature type="region of interest" description="Disordered" evidence="1">
    <location>
        <begin position="1"/>
        <end position="328"/>
    </location>
</feature>
<evidence type="ECO:0000256" key="1">
    <source>
        <dbReference type="SAM" id="MobiDB-lite"/>
    </source>
</evidence>